<dbReference type="Proteomes" id="UP000678393">
    <property type="component" value="Unassembled WGS sequence"/>
</dbReference>
<dbReference type="AlphaFoldDB" id="A0A8S3ZPY2"/>
<dbReference type="PANTHER" id="PTHR36688">
    <property type="entry name" value="ENDO/EXONUCLEASE/PHOSPHATASE DOMAIN-CONTAINING PROTEIN"/>
    <property type="match status" value="1"/>
</dbReference>
<keyword evidence="4" id="KW-1185">Reference proteome</keyword>
<feature type="domain" description="Endonuclease/exonuclease/phosphatase" evidence="2">
    <location>
        <begin position="156"/>
        <end position="265"/>
    </location>
</feature>
<dbReference type="Pfam" id="PF14529">
    <property type="entry name" value="Exo_endo_phos_2"/>
    <property type="match status" value="1"/>
</dbReference>
<name>A0A8S3ZPY2_9EUPU</name>
<reference evidence="3" key="1">
    <citation type="submission" date="2021-04" db="EMBL/GenBank/DDBJ databases">
        <authorList>
            <consortium name="Molecular Ecology Group"/>
        </authorList>
    </citation>
    <scope>NUCLEOTIDE SEQUENCE</scope>
</reference>
<proteinExistence type="predicted"/>
<dbReference type="SUPFAM" id="SSF56219">
    <property type="entry name" value="DNase I-like"/>
    <property type="match status" value="1"/>
</dbReference>
<dbReference type="OrthoDB" id="6147173at2759"/>
<feature type="region of interest" description="Disordered" evidence="1">
    <location>
        <begin position="1"/>
        <end position="56"/>
    </location>
</feature>
<gene>
    <name evidence="3" type="ORF">CUNI_LOCUS15456</name>
</gene>
<accession>A0A8S3ZPY2</accession>
<evidence type="ECO:0000313" key="4">
    <source>
        <dbReference type="Proteomes" id="UP000678393"/>
    </source>
</evidence>
<feature type="compositionally biased region" description="Polar residues" evidence="1">
    <location>
        <begin position="31"/>
        <end position="41"/>
    </location>
</feature>
<protein>
    <recommendedName>
        <fullName evidence="2">Endonuclease/exonuclease/phosphatase domain-containing protein</fullName>
    </recommendedName>
</protein>
<dbReference type="PANTHER" id="PTHR36688:SF2">
    <property type="entry name" value="ENDONUCLEASE_EXONUCLEASE_PHOSPHATASE DOMAIN-CONTAINING PROTEIN"/>
    <property type="match status" value="1"/>
</dbReference>
<sequence length="302" mass="34652">MSISAKRYGARPEMDSQAGAVPSPLPRRGPTQITGGPSQMSCGVRGRENRASGRTKKGVKLMHWNAEGITNKKLELENILNEEQIQICCLQETHLTEDTVFKIRGYQCFRSDRKGRKKGGILTLVRNNITACQTEVYMDGAEYQILKLQTGNADFYLINYYCPSDRPQALDTIPVEEKMILCGDFNSHSQSWGYDHIDQRGEKLEEWQDENRFILINRPTDPPTFYSRSWHATTTPDLAFHSPDLEWIIKRVVGNQLGGSDHRPVFLNIENEKVRETSTLPRWNYKKADWTMFKHRTSILLG</sequence>
<evidence type="ECO:0000259" key="2">
    <source>
        <dbReference type="Pfam" id="PF14529"/>
    </source>
</evidence>
<dbReference type="InterPro" id="IPR052560">
    <property type="entry name" value="RdDP_mobile_element"/>
</dbReference>
<organism evidence="3 4">
    <name type="scientific">Candidula unifasciata</name>
    <dbReference type="NCBI Taxonomy" id="100452"/>
    <lineage>
        <taxon>Eukaryota</taxon>
        <taxon>Metazoa</taxon>
        <taxon>Spiralia</taxon>
        <taxon>Lophotrochozoa</taxon>
        <taxon>Mollusca</taxon>
        <taxon>Gastropoda</taxon>
        <taxon>Heterobranchia</taxon>
        <taxon>Euthyneura</taxon>
        <taxon>Panpulmonata</taxon>
        <taxon>Eupulmonata</taxon>
        <taxon>Stylommatophora</taxon>
        <taxon>Helicina</taxon>
        <taxon>Helicoidea</taxon>
        <taxon>Geomitridae</taxon>
        <taxon>Candidula</taxon>
    </lineage>
</organism>
<comment type="caution">
    <text evidence="3">The sequence shown here is derived from an EMBL/GenBank/DDBJ whole genome shotgun (WGS) entry which is preliminary data.</text>
</comment>
<dbReference type="GO" id="GO:0003824">
    <property type="term" value="F:catalytic activity"/>
    <property type="evidence" value="ECO:0007669"/>
    <property type="project" value="InterPro"/>
</dbReference>
<feature type="non-terminal residue" evidence="3">
    <location>
        <position position="302"/>
    </location>
</feature>
<dbReference type="InterPro" id="IPR036691">
    <property type="entry name" value="Endo/exonu/phosph_ase_sf"/>
</dbReference>
<dbReference type="EMBL" id="CAJHNH020003746">
    <property type="protein sequence ID" value="CAG5129898.1"/>
    <property type="molecule type" value="Genomic_DNA"/>
</dbReference>
<dbReference type="Gene3D" id="3.60.10.10">
    <property type="entry name" value="Endonuclease/exonuclease/phosphatase"/>
    <property type="match status" value="1"/>
</dbReference>
<evidence type="ECO:0000313" key="3">
    <source>
        <dbReference type="EMBL" id="CAG5129898.1"/>
    </source>
</evidence>
<dbReference type="InterPro" id="IPR005135">
    <property type="entry name" value="Endo/exonuclease/phosphatase"/>
</dbReference>
<evidence type="ECO:0000256" key="1">
    <source>
        <dbReference type="SAM" id="MobiDB-lite"/>
    </source>
</evidence>